<dbReference type="OrthoDB" id="9802352at2"/>
<organism evidence="5 6">
    <name type="scientific">Nitrosomonas marina</name>
    <dbReference type="NCBI Taxonomy" id="917"/>
    <lineage>
        <taxon>Bacteria</taxon>
        <taxon>Pseudomonadati</taxon>
        <taxon>Pseudomonadota</taxon>
        <taxon>Betaproteobacteria</taxon>
        <taxon>Nitrosomonadales</taxon>
        <taxon>Nitrosomonadaceae</taxon>
        <taxon>Nitrosomonas</taxon>
    </lineage>
</organism>
<dbReference type="SMART" id="SM00382">
    <property type="entry name" value="AAA"/>
    <property type="match status" value="1"/>
</dbReference>
<gene>
    <name evidence="5" type="ORF">SAMN05216325_101221</name>
</gene>
<dbReference type="Proteomes" id="UP000199459">
    <property type="component" value="Unassembled WGS sequence"/>
</dbReference>
<evidence type="ECO:0000313" key="6">
    <source>
        <dbReference type="Proteomes" id="UP000199459"/>
    </source>
</evidence>
<sequence length="450" mass="50862">MNAAVEAISPVNLQAEWERVEMLAHCLLLSRTGRQPQEDVLKRLEQLQSQVDRLRQSANTPWAKLPVRQLTPLGIDVLACVLASEALPKTGWLYQELQPANPQPFVTAALLQQILALDYNEFHHVRQLTAAGGELRRLNLIESDQDSAFALLRPGKKALACLMDLPESEETPPGAYPVRQRAVWDDLVLPPDRERILREYLMWLRHRETVVDRWGGYELGGPVALFSGSSGTGKTFAATVIANEMDWPLYRVDLARLVSKYIGETEKNIGKLFDAAHGREMVLQFDEVDALMSKRGEIKEARDRYANMEVSYLLARIEDHHGPCILTTNLRSQIDKAFSRRFQVVVEFPRPDHKARAQLWQRMLPPRAPRADDLDISFLSQAVNLTGGNIRNAGLHAAYLAAEERQPISLEHIAIAVYRELAKDRQQLNKNDLGPLANYLPQFVCGMENT</sequence>
<dbReference type="Pfam" id="PF00004">
    <property type="entry name" value="AAA"/>
    <property type="match status" value="1"/>
</dbReference>
<evidence type="ECO:0000259" key="4">
    <source>
        <dbReference type="SMART" id="SM00382"/>
    </source>
</evidence>
<dbReference type="GO" id="GO:0016887">
    <property type="term" value="F:ATP hydrolysis activity"/>
    <property type="evidence" value="ECO:0007669"/>
    <property type="project" value="InterPro"/>
</dbReference>
<dbReference type="PANTHER" id="PTHR23073">
    <property type="entry name" value="26S PROTEASOME REGULATORY SUBUNIT"/>
    <property type="match status" value="1"/>
</dbReference>
<accession>A0A1H8ALL0</accession>
<reference evidence="5 6" key="1">
    <citation type="submission" date="2016-10" db="EMBL/GenBank/DDBJ databases">
        <authorList>
            <person name="de Groot N.N."/>
        </authorList>
    </citation>
    <scope>NUCLEOTIDE SEQUENCE [LARGE SCALE GENOMIC DNA]</scope>
    <source>
        <strain evidence="5 6">Nm22</strain>
    </source>
</reference>
<keyword evidence="2" id="KW-0547">Nucleotide-binding</keyword>
<dbReference type="InterPro" id="IPR003593">
    <property type="entry name" value="AAA+_ATPase"/>
</dbReference>
<dbReference type="RefSeq" id="WP_090627119.1">
    <property type="nucleotide sequence ID" value="NZ_FOCP01000001.1"/>
</dbReference>
<dbReference type="AlphaFoldDB" id="A0A1H8ALL0"/>
<dbReference type="SUPFAM" id="SSF52540">
    <property type="entry name" value="P-loop containing nucleoside triphosphate hydrolases"/>
    <property type="match status" value="1"/>
</dbReference>
<dbReference type="GO" id="GO:0005524">
    <property type="term" value="F:ATP binding"/>
    <property type="evidence" value="ECO:0007669"/>
    <property type="project" value="UniProtKB-KW"/>
</dbReference>
<proteinExistence type="inferred from homology"/>
<feature type="domain" description="AAA+ ATPase" evidence="4">
    <location>
        <begin position="220"/>
        <end position="352"/>
    </location>
</feature>
<evidence type="ECO:0000313" key="5">
    <source>
        <dbReference type="EMBL" id="SEM71645.1"/>
    </source>
</evidence>
<protein>
    <submittedName>
        <fullName evidence="5">ATPase family associated with various cellular activities (AAA)</fullName>
    </submittedName>
</protein>
<dbReference type="InterPro" id="IPR003959">
    <property type="entry name" value="ATPase_AAA_core"/>
</dbReference>
<dbReference type="Gene3D" id="3.40.50.300">
    <property type="entry name" value="P-loop containing nucleotide triphosphate hydrolases"/>
    <property type="match status" value="1"/>
</dbReference>
<comment type="similarity">
    <text evidence="1">Belongs to the AAA ATPase family.</text>
</comment>
<evidence type="ECO:0000256" key="3">
    <source>
        <dbReference type="ARBA" id="ARBA00022840"/>
    </source>
</evidence>
<keyword evidence="3" id="KW-0067">ATP-binding</keyword>
<dbReference type="InterPro" id="IPR050221">
    <property type="entry name" value="26S_Proteasome_ATPase"/>
</dbReference>
<dbReference type="CDD" id="cd19481">
    <property type="entry name" value="RecA-like_protease"/>
    <property type="match status" value="1"/>
</dbReference>
<dbReference type="InterPro" id="IPR027417">
    <property type="entry name" value="P-loop_NTPase"/>
</dbReference>
<evidence type="ECO:0000256" key="1">
    <source>
        <dbReference type="ARBA" id="ARBA00006914"/>
    </source>
</evidence>
<evidence type="ECO:0000256" key="2">
    <source>
        <dbReference type="ARBA" id="ARBA00022741"/>
    </source>
</evidence>
<name>A0A1H8ALL0_9PROT</name>
<dbReference type="EMBL" id="FOCP01000001">
    <property type="protein sequence ID" value="SEM71645.1"/>
    <property type="molecule type" value="Genomic_DNA"/>
</dbReference>
<dbReference type="STRING" id="917.SAMN05216326_11125"/>